<name>K2HDY3_9RHOB</name>
<gene>
    <name evidence="3" type="ORF">OCGS_1130</name>
</gene>
<keyword evidence="1" id="KW-0378">Hydrolase</keyword>
<dbReference type="Gene3D" id="3.40.50.1820">
    <property type="entry name" value="alpha/beta hydrolase"/>
    <property type="match status" value="1"/>
</dbReference>
<dbReference type="PANTHER" id="PTHR48081:SF33">
    <property type="entry name" value="KYNURENINE FORMAMIDASE"/>
    <property type="match status" value="1"/>
</dbReference>
<evidence type="ECO:0000313" key="4">
    <source>
        <dbReference type="Proteomes" id="UP000006765"/>
    </source>
</evidence>
<keyword evidence="4" id="KW-1185">Reference proteome</keyword>
<protein>
    <submittedName>
        <fullName evidence="3">N-acetylanthranilate amidase</fullName>
    </submittedName>
</protein>
<dbReference type="Pfam" id="PF07859">
    <property type="entry name" value="Abhydrolase_3"/>
    <property type="match status" value="1"/>
</dbReference>
<comment type="caution">
    <text evidence="3">The sequence shown here is derived from an EMBL/GenBank/DDBJ whole genome shotgun (WGS) entry which is preliminary data.</text>
</comment>
<proteinExistence type="predicted"/>
<dbReference type="GO" id="GO:0016787">
    <property type="term" value="F:hydrolase activity"/>
    <property type="evidence" value="ECO:0007669"/>
    <property type="project" value="UniProtKB-KW"/>
</dbReference>
<sequence>MSNDEAYSNGEFIADADAYPPRWRAEAAALRDSLGARAEMALPYGAGTREVFDLFRPEGDARGTLIFVHGGYWRAFEGRDWSGFAAGGLAAGLNVAMPTYTLAPEARISRITREIVAAVTAIAGRVEGPIHLAGHSAGGHLVARMLNADALLQTDVAARITRCVPISPLGDLRPLLDTGMNADLALTPEEAETESPALYPRVLDVPVTVWVGGAERPAFLGQARGLADAWDVPLVIDGDARTGRHHFDVIDGLRDPDSPLMRTILGGP</sequence>
<dbReference type="eggNOG" id="COG0657">
    <property type="taxonomic scope" value="Bacteria"/>
</dbReference>
<dbReference type="InterPro" id="IPR029058">
    <property type="entry name" value="AB_hydrolase_fold"/>
</dbReference>
<evidence type="ECO:0000256" key="1">
    <source>
        <dbReference type="ARBA" id="ARBA00022801"/>
    </source>
</evidence>
<dbReference type="AlphaFoldDB" id="K2HDY3"/>
<dbReference type="Proteomes" id="UP000006765">
    <property type="component" value="Unassembled WGS sequence"/>
</dbReference>
<dbReference type="InterPro" id="IPR013094">
    <property type="entry name" value="AB_hydrolase_3"/>
</dbReference>
<dbReference type="PANTHER" id="PTHR48081">
    <property type="entry name" value="AB HYDROLASE SUPERFAMILY PROTEIN C4A8.06C"/>
    <property type="match status" value="1"/>
</dbReference>
<dbReference type="InterPro" id="IPR050300">
    <property type="entry name" value="GDXG_lipolytic_enzyme"/>
</dbReference>
<organism evidence="3 4">
    <name type="scientific">Oceaniovalibus guishaninsula JLT2003</name>
    <dbReference type="NCBI Taxonomy" id="1231392"/>
    <lineage>
        <taxon>Bacteria</taxon>
        <taxon>Pseudomonadati</taxon>
        <taxon>Pseudomonadota</taxon>
        <taxon>Alphaproteobacteria</taxon>
        <taxon>Rhodobacterales</taxon>
        <taxon>Roseobacteraceae</taxon>
        <taxon>Oceaniovalibus</taxon>
    </lineage>
</organism>
<dbReference type="RefSeq" id="WP_007426282.1">
    <property type="nucleotide sequence ID" value="NZ_AMGO01000020.1"/>
</dbReference>
<dbReference type="EMBL" id="AMGO01000020">
    <property type="protein sequence ID" value="EKE44747.1"/>
    <property type="molecule type" value="Genomic_DNA"/>
</dbReference>
<accession>K2HDY3</accession>
<evidence type="ECO:0000259" key="2">
    <source>
        <dbReference type="Pfam" id="PF07859"/>
    </source>
</evidence>
<dbReference type="STRING" id="1231392.OCGS_1130"/>
<dbReference type="OrthoDB" id="9771666at2"/>
<evidence type="ECO:0000313" key="3">
    <source>
        <dbReference type="EMBL" id="EKE44747.1"/>
    </source>
</evidence>
<reference evidence="3 4" key="1">
    <citation type="journal article" date="2012" name="J. Bacteriol.">
        <title>Draft Genome Sequence of Oceaniovalibus guishaninsula JLT2003T.</title>
        <authorList>
            <person name="Tang K."/>
            <person name="Liu K."/>
            <person name="Jiao N."/>
        </authorList>
    </citation>
    <scope>NUCLEOTIDE SEQUENCE [LARGE SCALE GENOMIC DNA]</scope>
    <source>
        <strain evidence="3 4">JLT2003</strain>
    </source>
</reference>
<feature type="domain" description="Alpha/beta hydrolase fold-3" evidence="2">
    <location>
        <begin position="65"/>
        <end position="173"/>
    </location>
</feature>
<dbReference type="PATRIC" id="fig|1231392.3.peg.1135"/>
<dbReference type="SUPFAM" id="SSF53474">
    <property type="entry name" value="alpha/beta-Hydrolases"/>
    <property type="match status" value="1"/>
</dbReference>